<evidence type="ECO:0000313" key="1">
    <source>
        <dbReference type="EMBL" id="CAI8855836.1"/>
    </source>
</evidence>
<name>A0AAV1BM98_PSEUB</name>
<dbReference type="AlphaFoldDB" id="A0AAV1BM98"/>
<accession>A0AAV1BM98</accession>
<dbReference type="Proteomes" id="UP001177000">
    <property type="component" value="Chromosome"/>
</dbReference>
<sequence length="37" mass="4255">MFIYKVVEPTDTIRLTDILDMDAGQSVFHHKASTAFR</sequence>
<reference evidence="1" key="1">
    <citation type="submission" date="2023-03" db="EMBL/GenBank/DDBJ databases">
        <authorList>
            <person name="Pothier F. J."/>
        </authorList>
    </citation>
    <scope>NUCLEOTIDE SEQUENCE</scope>
    <source>
        <strain evidence="1">DAPP-PG 215</strain>
    </source>
</reference>
<dbReference type="EMBL" id="OX458335">
    <property type="protein sequence ID" value="CAI8855836.1"/>
    <property type="molecule type" value="Genomic_DNA"/>
</dbReference>
<organism evidence="1 2">
    <name type="scientific">Pseudomonas syringae pv. tomato</name>
    <dbReference type="NCBI Taxonomy" id="323"/>
    <lineage>
        <taxon>Bacteria</taxon>
        <taxon>Pseudomonadati</taxon>
        <taxon>Pseudomonadota</taxon>
        <taxon>Gammaproteobacteria</taxon>
        <taxon>Pseudomonadales</taxon>
        <taxon>Pseudomonadaceae</taxon>
        <taxon>Pseudomonas</taxon>
    </lineage>
</organism>
<proteinExistence type="predicted"/>
<gene>
    <name evidence="1" type="ORF">DAPPPG215_13145</name>
</gene>
<evidence type="ECO:0000313" key="2">
    <source>
        <dbReference type="Proteomes" id="UP001177000"/>
    </source>
</evidence>
<protein>
    <submittedName>
        <fullName evidence="1">Uncharacterized protein</fullName>
    </submittedName>
</protein>